<dbReference type="FunFam" id="3.30.420.10:FF:000040">
    <property type="entry name" value="Exonuclease family protein"/>
    <property type="match status" value="1"/>
</dbReference>
<evidence type="ECO:0000256" key="6">
    <source>
        <dbReference type="ARBA" id="ARBA00022842"/>
    </source>
</evidence>
<protein>
    <submittedName>
        <fullName evidence="9">Polynucleotidyl transferase, ribonuclease H-like superfamily protein</fullName>
    </submittedName>
</protein>
<keyword evidence="4" id="KW-0378">Hydrolase</keyword>
<dbReference type="Gene3D" id="3.30.420.10">
    <property type="entry name" value="Ribonuclease H-like superfamily/Ribonuclease H"/>
    <property type="match status" value="1"/>
</dbReference>
<evidence type="ECO:0000256" key="2">
    <source>
        <dbReference type="ARBA" id="ARBA00022722"/>
    </source>
</evidence>
<evidence type="ECO:0000313" key="10">
    <source>
        <dbReference type="Proteomes" id="UP000585474"/>
    </source>
</evidence>
<dbReference type="SUPFAM" id="SSF53098">
    <property type="entry name" value="Ribonuclease H-like"/>
    <property type="match status" value="1"/>
</dbReference>
<feature type="compositionally biased region" description="Basic and acidic residues" evidence="7">
    <location>
        <begin position="311"/>
        <end position="323"/>
    </location>
</feature>
<evidence type="ECO:0000256" key="3">
    <source>
        <dbReference type="ARBA" id="ARBA00022723"/>
    </source>
</evidence>
<dbReference type="PANTHER" id="PTHR30231:SF4">
    <property type="entry name" value="PROTEIN NEN2"/>
    <property type="match status" value="1"/>
</dbReference>
<name>A0A7J0H3G2_9ERIC</name>
<dbReference type="CDD" id="cd06127">
    <property type="entry name" value="DEDDh"/>
    <property type="match status" value="1"/>
</dbReference>
<keyword evidence="5" id="KW-0269">Exonuclease</keyword>
<dbReference type="GO" id="GO:0016740">
    <property type="term" value="F:transferase activity"/>
    <property type="evidence" value="ECO:0007669"/>
    <property type="project" value="UniProtKB-KW"/>
</dbReference>
<feature type="compositionally biased region" description="Low complexity" evidence="7">
    <location>
        <begin position="380"/>
        <end position="395"/>
    </location>
</feature>
<dbReference type="GO" id="GO:0003676">
    <property type="term" value="F:nucleic acid binding"/>
    <property type="evidence" value="ECO:0007669"/>
    <property type="project" value="InterPro"/>
</dbReference>
<feature type="compositionally biased region" description="Acidic residues" evidence="7">
    <location>
        <begin position="361"/>
        <end position="379"/>
    </location>
</feature>
<dbReference type="Pfam" id="PF24626">
    <property type="entry name" value="SH3_Tf2-1"/>
    <property type="match status" value="1"/>
</dbReference>
<organism evidence="9 10">
    <name type="scientific">Actinidia rufa</name>
    <dbReference type="NCBI Taxonomy" id="165716"/>
    <lineage>
        <taxon>Eukaryota</taxon>
        <taxon>Viridiplantae</taxon>
        <taxon>Streptophyta</taxon>
        <taxon>Embryophyta</taxon>
        <taxon>Tracheophyta</taxon>
        <taxon>Spermatophyta</taxon>
        <taxon>Magnoliopsida</taxon>
        <taxon>eudicotyledons</taxon>
        <taxon>Gunneridae</taxon>
        <taxon>Pentapetalae</taxon>
        <taxon>asterids</taxon>
        <taxon>Ericales</taxon>
        <taxon>Actinidiaceae</taxon>
        <taxon>Actinidia</taxon>
    </lineage>
</organism>
<comment type="cofactor">
    <cofactor evidence="1">
        <name>Mg(2+)</name>
        <dbReference type="ChEBI" id="CHEBI:18420"/>
    </cofactor>
</comment>
<gene>
    <name evidence="9" type="ORF">Acr_26g0008590</name>
</gene>
<feature type="region of interest" description="Disordered" evidence="7">
    <location>
        <begin position="285"/>
        <end position="399"/>
    </location>
</feature>
<dbReference type="Proteomes" id="UP000585474">
    <property type="component" value="Unassembled WGS sequence"/>
</dbReference>
<sequence length="590" mass="65088">MVYLRKERFPAGTYNKLKNKKYGSFQIVKKINNNVYVVALPADMGISSTFNVANLYEYYPPDDADSGNSRSSSFQVRGTDVEQTAQVGDSILRHRDDGADPTRPGQGFGIIEFGAILVCPRKLVELQSYSTLVRPADLSLIATLSVRPNGICKDAVVSSPTFAQIADTVYDLLHGRIWAGHNIVRFDCARIREAFAEIHRPPPEPKGTIDSLALLTQRFGRRAGDMKMATLATYFGIGQQTHRSLDDVRMNLEVLKYCATVLFLESSLPNIFTTNSWVSPNAITRSRSNGKASPEGMATNPNASSSSAKIKNRETSFRNKTIEGNHPILSLMTPNDGDKVPDPAESATARPDPFDLGLLSDEVERESLESDETIEEESGSESPESSAATGSESSSGYAGFLEPDEVSIPSISVVPVPFYRGTQRIQILHKDITLRLCCTHMKVRFGMNRKFVDYAGRPRLNFVVDAPPNLCRILDACDSLGQRLSVDSGSSSEWWPLVNRKAGFWNTPTVRLQIPTVADGSNSRWVTELYEKESSATPQRLVSGRFDVGELVALFTPGTFVDAYLSLDSYDYQQNAGIRLMAKKLIVHSN</sequence>
<evidence type="ECO:0000256" key="1">
    <source>
        <dbReference type="ARBA" id="ARBA00001946"/>
    </source>
</evidence>
<feature type="compositionally biased region" description="Polar residues" evidence="7">
    <location>
        <begin position="299"/>
        <end position="309"/>
    </location>
</feature>
<keyword evidence="2" id="KW-0540">Nuclease</keyword>
<proteinExistence type="predicted"/>
<evidence type="ECO:0000259" key="8">
    <source>
        <dbReference type="SMART" id="SM00479"/>
    </source>
</evidence>
<dbReference type="OrthoDB" id="2018529at2759"/>
<feature type="compositionally biased region" description="Polar residues" evidence="7">
    <location>
        <begin position="66"/>
        <end position="83"/>
    </location>
</feature>
<dbReference type="EMBL" id="BJWL01000026">
    <property type="protein sequence ID" value="GFZ17589.1"/>
    <property type="molecule type" value="Genomic_DNA"/>
</dbReference>
<evidence type="ECO:0000256" key="5">
    <source>
        <dbReference type="ARBA" id="ARBA00022839"/>
    </source>
</evidence>
<evidence type="ECO:0000256" key="7">
    <source>
        <dbReference type="SAM" id="MobiDB-lite"/>
    </source>
</evidence>
<dbReference type="PANTHER" id="PTHR30231">
    <property type="entry name" value="DNA POLYMERASE III SUBUNIT EPSILON"/>
    <property type="match status" value="1"/>
</dbReference>
<keyword evidence="3" id="KW-0479">Metal-binding</keyword>
<dbReference type="InterPro" id="IPR036397">
    <property type="entry name" value="RNaseH_sf"/>
</dbReference>
<feature type="region of interest" description="Disordered" evidence="7">
    <location>
        <begin position="63"/>
        <end position="83"/>
    </location>
</feature>
<dbReference type="GO" id="GO:0046872">
    <property type="term" value="F:metal ion binding"/>
    <property type="evidence" value="ECO:0007669"/>
    <property type="project" value="UniProtKB-KW"/>
</dbReference>
<keyword evidence="10" id="KW-1185">Reference proteome</keyword>
<dbReference type="AlphaFoldDB" id="A0A7J0H3G2"/>
<keyword evidence="9" id="KW-0808">Transferase</keyword>
<dbReference type="InterPro" id="IPR013520">
    <property type="entry name" value="Ribonucl_H"/>
</dbReference>
<dbReference type="SMART" id="SM00479">
    <property type="entry name" value="EXOIII"/>
    <property type="match status" value="1"/>
</dbReference>
<dbReference type="InterPro" id="IPR012337">
    <property type="entry name" value="RNaseH-like_sf"/>
</dbReference>
<dbReference type="InterPro" id="IPR056924">
    <property type="entry name" value="SH3_Tf2-1"/>
</dbReference>
<dbReference type="GO" id="GO:0008408">
    <property type="term" value="F:3'-5' exonuclease activity"/>
    <property type="evidence" value="ECO:0007669"/>
    <property type="project" value="TreeGrafter"/>
</dbReference>
<evidence type="ECO:0000313" key="9">
    <source>
        <dbReference type="EMBL" id="GFZ17589.1"/>
    </source>
</evidence>
<comment type="caution">
    <text evidence="9">The sequence shown here is derived from an EMBL/GenBank/DDBJ whole genome shotgun (WGS) entry which is preliminary data.</text>
</comment>
<feature type="domain" description="Exonuclease" evidence="8">
    <location>
        <begin position="75"/>
        <end position="264"/>
    </location>
</feature>
<evidence type="ECO:0000256" key="4">
    <source>
        <dbReference type="ARBA" id="ARBA00022801"/>
    </source>
</evidence>
<accession>A0A7J0H3G2</accession>
<reference evidence="9 10" key="1">
    <citation type="submission" date="2019-07" db="EMBL/GenBank/DDBJ databases">
        <title>De Novo Assembly of kiwifruit Actinidia rufa.</title>
        <authorList>
            <person name="Sugita-Konishi S."/>
            <person name="Sato K."/>
            <person name="Mori E."/>
            <person name="Abe Y."/>
            <person name="Kisaki G."/>
            <person name="Hamano K."/>
            <person name="Suezawa K."/>
            <person name="Otani M."/>
            <person name="Fukuda T."/>
            <person name="Manabe T."/>
            <person name="Gomi K."/>
            <person name="Tabuchi M."/>
            <person name="Akimitsu K."/>
            <person name="Kataoka I."/>
        </authorList>
    </citation>
    <scope>NUCLEOTIDE SEQUENCE [LARGE SCALE GENOMIC DNA]</scope>
    <source>
        <strain evidence="10">cv. Fuchu</strain>
    </source>
</reference>
<dbReference type="Pfam" id="PF00929">
    <property type="entry name" value="RNase_T"/>
    <property type="match status" value="1"/>
</dbReference>
<keyword evidence="6" id="KW-0460">Magnesium</keyword>